<feature type="compositionally biased region" description="Basic and acidic residues" evidence="10">
    <location>
        <begin position="415"/>
        <end position="435"/>
    </location>
</feature>
<evidence type="ECO:0000256" key="3">
    <source>
        <dbReference type="ARBA" id="ARBA00022490"/>
    </source>
</evidence>
<feature type="compositionally biased region" description="Basic and acidic residues" evidence="10">
    <location>
        <begin position="607"/>
        <end position="616"/>
    </location>
</feature>
<feature type="compositionally biased region" description="Basic and acidic residues" evidence="10">
    <location>
        <begin position="381"/>
        <end position="395"/>
    </location>
</feature>
<evidence type="ECO:0000256" key="10">
    <source>
        <dbReference type="SAM" id="MobiDB-lite"/>
    </source>
</evidence>
<dbReference type="InterPro" id="IPR039008">
    <property type="entry name" value="IF_rod_dom"/>
</dbReference>
<feature type="coiled-coil region" evidence="9">
    <location>
        <begin position="8"/>
        <end position="81"/>
    </location>
</feature>
<dbReference type="OrthoDB" id="2441647at2759"/>
<evidence type="ECO:0000256" key="9">
    <source>
        <dbReference type="SAM" id="Coils"/>
    </source>
</evidence>
<evidence type="ECO:0000256" key="2">
    <source>
        <dbReference type="ARBA" id="ARBA00004489"/>
    </source>
</evidence>
<feature type="compositionally biased region" description="Basic and acidic residues" evidence="10">
    <location>
        <begin position="554"/>
        <end position="574"/>
    </location>
</feature>
<reference evidence="12" key="1">
    <citation type="journal article" date="2023" name="Science">
        <title>Genome structures resolve the early diversification of teleost fishes.</title>
        <authorList>
            <person name="Parey E."/>
            <person name="Louis A."/>
            <person name="Montfort J."/>
            <person name="Bouchez O."/>
            <person name="Roques C."/>
            <person name="Iampietro C."/>
            <person name="Lluch J."/>
            <person name="Castinel A."/>
            <person name="Donnadieu C."/>
            <person name="Desvignes T."/>
            <person name="Floi Bucao C."/>
            <person name="Jouanno E."/>
            <person name="Wen M."/>
            <person name="Mejri S."/>
            <person name="Dirks R."/>
            <person name="Jansen H."/>
            <person name="Henkel C."/>
            <person name="Chen W.J."/>
            <person name="Zahm M."/>
            <person name="Cabau C."/>
            <person name="Klopp C."/>
            <person name="Thompson A.W."/>
            <person name="Robinson-Rechavi M."/>
            <person name="Braasch I."/>
            <person name="Lecointre G."/>
            <person name="Bobe J."/>
            <person name="Postlethwait J.H."/>
            <person name="Berthelot C."/>
            <person name="Roest Crollius H."/>
            <person name="Guiguen Y."/>
        </authorList>
    </citation>
    <scope>NUCLEOTIDE SEQUENCE</scope>
    <source>
        <strain evidence="12">WJC10195</strain>
    </source>
</reference>
<evidence type="ECO:0000259" key="11">
    <source>
        <dbReference type="PROSITE" id="PS51842"/>
    </source>
</evidence>
<keyword evidence="7" id="KW-0206">Cytoskeleton</keyword>
<evidence type="ECO:0000256" key="7">
    <source>
        <dbReference type="ARBA" id="ARBA00023212"/>
    </source>
</evidence>
<dbReference type="PROSITE" id="PS51842">
    <property type="entry name" value="IF_ROD_2"/>
    <property type="match status" value="1"/>
</dbReference>
<proteinExistence type="predicted"/>
<dbReference type="PANTHER" id="PTHR23214:SF1">
    <property type="entry name" value="NEUROFILAMENT HEAVY POLYPEPTIDE"/>
    <property type="match status" value="1"/>
</dbReference>
<dbReference type="SUPFAM" id="SSF64593">
    <property type="entry name" value="Intermediate filament protein, coiled coil region"/>
    <property type="match status" value="1"/>
</dbReference>
<dbReference type="Proteomes" id="UP001152622">
    <property type="component" value="Chromosome 4"/>
</dbReference>
<dbReference type="FunFam" id="1.20.5.170:FF:000002">
    <property type="entry name" value="Type I keratin KA11"/>
    <property type="match status" value="1"/>
</dbReference>
<protein>
    <recommendedName>
        <fullName evidence="11">IF rod domain-containing protein</fullName>
    </recommendedName>
</protein>
<evidence type="ECO:0000256" key="1">
    <source>
        <dbReference type="ARBA" id="ARBA00004245"/>
    </source>
</evidence>
<dbReference type="GO" id="GO:0045110">
    <property type="term" value="P:intermediate filament bundle assembly"/>
    <property type="evidence" value="ECO:0007669"/>
    <property type="project" value="TreeGrafter"/>
</dbReference>
<feature type="compositionally biased region" description="Basic and acidic residues" evidence="10">
    <location>
        <begin position="357"/>
        <end position="366"/>
    </location>
</feature>
<keyword evidence="13" id="KW-1185">Reference proteome</keyword>
<feature type="compositionally biased region" description="Polar residues" evidence="10">
    <location>
        <begin position="312"/>
        <end position="325"/>
    </location>
</feature>
<keyword evidence="6 9" id="KW-0175">Coiled coil</keyword>
<name>A0A9Q1J2L1_SYNKA</name>
<dbReference type="Gene3D" id="1.20.5.500">
    <property type="entry name" value="Single helix bin"/>
    <property type="match status" value="1"/>
</dbReference>
<feature type="compositionally biased region" description="Basic and acidic residues" evidence="10">
    <location>
        <begin position="234"/>
        <end position="293"/>
    </location>
</feature>
<feature type="compositionally biased region" description="Basic and acidic residues" evidence="10">
    <location>
        <begin position="524"/>
        <end position="546"/>
    </location>
</feature>
<dbReference type="GO" id="GO:0005883">
    <property type="term" value="C:neurofilament"/>
    <property type="evidence" value="ECO:0007669"/>
    <property type="project" value="TreeGrafter"/>
</dbReference>
<evidence type="ECO:0000256" key="5">
    <source>
        <dbReference type="ARBA" id="ARBA00022754"/>
    </source>
</evidence>
<evidence type="ECO:0000256" key="8">
    <source>
        <dbReference type="ARBA" id="ARBA00023273"/>
    </source>
</evidence>
<dbReference type="AlphaFoldDB" id="A0A9Q1J2L1"/>
<accession>A0A9Q1J2L1</accession>
<comment type="subcellular location">
    <subcellularLocation>
        <location evidence="2">Cell projection</location>
        <location evidence="2">Axon</location>
    </subcellularLocation>
    <subcellularLocation>
        <location evidence="1">Cytoplasm</location>
        <location evidence="1">Cytoskeleton</location>
    </subcellularLocation>
</comment>
<feature type="compositionally biased region" description="Basic and acidic residues" evidence="10">
    <location>
        <begin position="623"/>
        <end position="633"/>
    </location>
</feature>
<feature type="region of interest" description="Disordered" evidence="10">
    <location>
        <begin position="168"/>
        <end position="574"/>
    </location>
</feature>
<organism evidence="12 13">
    <name type="scientific">Synaphobranchus kaupii</name>
    <name type="common">Kaup's arrowtooth eel</name>
    <dbReference type="NCBI Taxonomy" id="118154"/>
    <lineage>
        <taxon>Eukaryota</taxon>
        <taxon>Metazoa</taxon>
        <taxon>Chordata</taxon>
        <taxon>Craniata</taxon>
        <taxon>Vertebrata</taxon>
        <taxon>Euteleostomi</taxon>
        <taxon>Actinopterygii</taxon>
        <taxon>Neopterygii</taxon>
        <taxon>Teleostei</taxon>
        <taxon>Anguilliformes</taxon>
        <taxon>Synaphobranchidae</taxon>
        <taxon>Synaphobranchus</taxon>
    </lineage>
</organism>
<feature type="compositionally biased region" description="Basic and acidic residues" evidence="10">
    <location>
        <begin position="501"/>
        <end position="517"/>
    </location>
</feature>
<dbReference type="PANTHER" id="PTHR23214">
    <property type="entry name" value="NEUROFILAMENT TRIPLET H PROTEIN"/>
    <property type="match status" value="1"/>
</dbReference>
<keyword evidence="8" id="KW-0966">Cell projection</keyword>
<feature type="compositionally biased region" description="Basic and acidic residues" evidence="10">
    <location>
        <begin position="480"/>
        <end position="491"/>
    </location>
</feature>
<dbReference type="Gene3D" id="1.20.5.170">
    <property type="match status" value="1"/>
</dbReference>
<evidence type="ECO:0000256" key="6">
    <source>
        <dbReference type="ARBA" id="ARBA00023054"/>
    </source>
</evidence>
<dbReference type="GO" id="GO:0099184">
    <property type="term" value="F:structural constituent of postsynaptic intermediate filament cytoskeleton"/>
    <property type="evidence" value="ECO:0007669"/>
    <property type="project" value="TreeGrafter"/>
</dbReference>
<feature type="compositionally biased region" description="Basic and acidic residues" evidence="10">
    <location>
        <begin position="326"/>
        <end position="350"/>
    </location>
</feature>
<feature type="compositionally biased region" description="Acidic residues" evidence="10">
    <location>
        <begin position="294"/>
        <end position="304"/>
    </location>
</feature>
<comment type="caution">
    <text evidence="12">The sequence shown here is derived from an EMBL/GenBank/DDBJ whole genome shotgun (WGS) entry which is preliminary data.</text>
</comment>
<feature type="compositionally biased region" description="Polar residues" evidence="10">
    <location>
        <begin position="441"/>
        <end position="451"/>
    </location>
</feature>
<dbReference type="GO" id="GO:0061564">
    <property type="term" value="P:axon development"/>
    <property type="evidence" value="ECO:0007669"/>
    <property type="project" value="TreeGrafter"/>
</dbReference>
<sequence>MSKLTEAAAINKETLQSIKQEIQEHRRQLQNKSIELETVKGTKEALESQLNHLEERHDAEMSQYQNTVTQLEYEMKHTKCEMSAYLREYQDLLNVKMALDVEIASYRKLLEGEESRLSSVSSPHISVPYVYRQSPAYSLPSLPQHQCTSTKAEPQYKFVEEIITETTREVEMTEIEESESEQVNGVDGPRGTEEESTEEDDAAQVTAGAEVAADEEDTRTAEDEQEQTAPDAVDTEKKLEETKDTGLGDSSPKKEENIVCAKPDEDEKTEKTRDAEETVKLPREGSAEQKQEDYTDTVEAENEDTKEMTVGSFPQQTDSESTSESCAKEDSKPKGPLEAKALEKETKELEGSSLDSPVKKEDDKSSKMQSRAAQGEELEVEQSHEKITKKAEVKISEQPQDTAISPANVVPGPTESKEVKVKQISEAIDPGRSRDGSSSGTATNEQETPLNTAIKATEKVASPSEHEEDSGTPSALTKGEPGDFKLEPKDFPEDESPSTVKQKESCSEITVEAEKKVSAPVAVAEDKTVDKDTAAEKLAKEPEGSGKTEATPPSKEESKSVAIEKVDMEKSTYREEMKKAVETAEKVGAEIDISKEPASQDASAEVAKPEESKDLKGPSPNSKEAKDTKKTTDSSEGDQAEAAKDLPEKESKEQVVVIGDVKDKGSAERSEEHADPKIEENGLYESGDSTVQTPPSPQVEGITVTVTEGPVEPTKEKKAELKASQ</sequence>
<dbReference type="EMBL" id="JAINUF010000004">
    <property type="protein sequence ID" value="KAJ8365762.1"/>
    <property type="molecule type" value="Genomic_DNA"/>
</dbReference>
<dbReference type="GO" id="GO:0030424">
    <property type="term" value="C:axon"/>
    <property type="evidence" value="ECO:0007669"/>
    <property type="project" value="UniProtKB-SubCell"/>
</dbReference>
<evidence type="ECO:0000313" key="13">
    <source>
        <dbReference type="Proteomes" id="UP001152622"/>
    </source>
</evidence>
<dbReference type="Pfam" id="PF00038">
    <property type="entry name" value="Filament"/>
    <property type="match status" value="1"/>
</dbReference>
<feature type="region of interest" description="Disordered" evidence="10">
    <location>
        <begin position="588"/>
        <end position="701"/>
    </location>
</feature>
<keyword evidence="4" id="KW-0597">Phosphoprotein</keyword>
<evidence type="ECO:0000313" key="12">
    <source>
        <dbReference type="EMBL" id="KAJ8365762.1"/>
    </source>
</evidence>
<gene>
    <name evidence="12" type="ORF">SKAU_G00145930</name>
</gene>
<feature type="compositionally biased region" description="Basic and acidic residues" evidence="10">
    <location>
        <begin position="641"/>
        <end position="653"/>
    </location>
</feature>
<evidence type="ECO:0000256" key="4">
    <source>
        <dbReference type="ARBA" id="ARBA00022553"/>
    </source>
</evidence>
<keyword evidence="5" id="KW-0403">Intermediate filament</keyword>
<feature type="compositionally biased region" description="Basic and acidic residues" evidence="10">
    <location>
        <begin position="660"/>
        <end position="680"/>
    </location>
</feature>
<feature type="domain" description="IF rod" evidence="11">
    <location>
        <begin position="1"/>
        <end position="117"/>
    </location>
</feature>
<keyword evidence="3" id="KW-0963">Cytoplasm</keyword>